<protein>
    <recommendedName>
        <fullName evidence="3">DUF3060 domain-containing protein</fullName>
    </recommendedName>
</protein>
<reference evidence="1 2" key="1">
    <citation type="submission" date="2017-07" db="EMBL/GenBank/DDBJ databases">
        <title>Acidovorax KNDSW TSA 6 genome sequence and assembly.</title>
        <authorList>
            <person name="Mayilraj S."/>
        </authorList>
    </citation>
    <scope>NUCLEOTIDE SEQUENCE [LARGE SCALE GENOMIC DNA]</scope>
    <source>
        <strain evidence="1 2">KNDSW-TSA6</strain>
    </source>
</reference>
<evidence type="ECO:0000313" key="2">
    <source>
        <dbReference type="Proteomes" id="UP000215441"/>
    </source>
</evidence>
<evidence type="ECO:0000313" key="1">
    <source>
        <dbReference type="EMBL" id="OYD51806.1"/>
    </source>
</evidence>
<sequence>MNLQNAITLFSPRNLVCALFMSVLSACGGTSDEGHVVTVDGISMDKTIDKTGIYDLEVTGARNDVTVAAGNTVARLIVAGMNNRIFVLKTATVERIELDGSGNTVYVPVGFKSRISRNGSNNDVIER</sequence>
<dbReference type="OrthoDB" id="8810263at2"/>
<name>A0A235ERY0_9BURK</name>
<dbReference type="EMBL" id="NOIG01000003">
    <property type="protein sequence ID" value="OYD51806.1"/>
    <property type="molecule type" value="Genomic_DNA"/>
</dbReference>
<dbReference type="Proteomes" id="UP000215441">
    <property type="component" value="Unassembled WGS sequence"/>
</dbReference>
<dbReference type="RefSeq" id="WP_063460201.1">
    <property type="nucleotide sequence ID" value="NZ_NOIG01000003.1"/>
</dbReference>
<proteinExistence type="predicted"/>
<dbReference type="AlphaFoldDB" id="A0A235ERY0"/>
<gene>
    <name evidence="1" type="ORF">CBY09_02750</name>
</gene>
<organism evidence="1 2">
    <name type="scientific">Acidovorax kalamii</name>
    <dbReference type="NCBI Taxonomy" id="2004485"/>
    <lineage>
        <taxon>Bacteria</taxon>
        <taxon>Pseudomonadati</taxon>
        <taxon>Pseudomonadota</taxon>
        <taxon>Betaproteobacteria</taxon>
        <taxon>Burkholderiales</taxon>
        <taxon>Comamonadaceae</taxon>
        <taxon>Acidovorax</taxon>
    </lineage>
</organism>
<keyword evidence="2" id="KW-1185">Reference proteome</keyword>
<evidence type="ECO:0008006" key="3">
    <source>
        <dbReference type="Google" id="ProtNLM"/>
    </source>
</evidence>
<accession>A0A235ERY0</accession>
<comment type="caution">
    <text evidence="1">The sequence shown here is derived from an EMBL/GenBank/DDBJ whole genome shotgun (WGS) entry which is preliminary data.</text>
</comment>